<keyword evidence="3" id="KW-1185">Reference proteome</keyword>
<evidence type="ECO:0000313" key="2">
    <source>
        <dbReference type="EMBL" id="SDX96340.1"/>
    </source>
</evidence>
<dbReference type="EMBL" id="FNON01000004">
    <property type="protein sequence ID" value="SDX96340.1"/>
    <property type="molecule type" value="Genomic_DNA"/>
</dbReference>
<dbReference type="RefSeq" id="WP_143047104.1">
    <property type="nucleotide sequence ID" value="NZ_FNON01000004.1"/>
</dbReference>
<evidence type="ECO:0000256" key="1">
    <source>
        <dbReference type="SAM" id="SignalP"/>
    </source>
</evidence>
<dbReference type="AlphaFoldDB" id="A0A1H3FZK9"/>
<gene>
    <name evidence="2" type="ORF">SAMN05421504_10459</name>
</gene>
<protein>
    <submittedName>
        <fullName evidence="2">Uncharacterized protein</fullName>
    </submittedName>
</protein>
<accession>A0A1H3FZK9</accession>
<reference evidence="2 3" key="1">
    <citation type="submission" date="2016-10" db="EMBL/GenBank/DDBJ databases">
        <authorList>
            <person name="de Groot N.N."/>
        </authorList>
    </citation>
    <scope>NUCLEOTIDE SEQUENCE [LARGE SCALE GENOMIC DNA]</scope>
    <source>
        <strain evidence="2 3">CPCC 202699</strain>
    </source>
</reference>
<evidence type="ECO:0000313" key="3">
    <source>
        <dbReference type="Proteomes" id="UP000199515"/>
    </source>
</evidence>
<proteinExistence type="predicted"/>
<feature type="signal peptide" evidence="1">
    <location>
        <begin position="1"/>
        <end position="24"/>
    </location>
</feature>
<organism evidence="2 3">
    <name type="scientific">Amycolatopsis xylanica</name>
    <dbReference type="NCBI Taxonomy" id="589385"/>
    <lineage>
        <taxon>Bacteria</taxon>
        <taxon>Bacillati</taxon>
        <taxon>Actinomycetota</taxon>
        <taxon>Actinomycetes</taxon>
        <taxon>Pseudonocardiales</taxon>
        <taxon>Pseudonocardiaceae</taxon>
        <taxon>Amycolatopsis</taxon>
    </lineage>
</organism>
<keyword evidence="1" id="KW-0732">Signal</keyword>
<feature type="chain" id="PRO_5011569922" evidence="1">
    <location>
        <begin position="25"/>
        <end position="353"/>
    </location>
</feature>
<sequence>MRTKLSIIMAMLATLLCIPGQAQAASPAKWGFAYVDNPTAAVWTTLDPTHQWGSWKTAAPALSAEGRLVGGVYQVKFPAIGTGTRGLAHVTAVGGTGNYCHLVRWFQEGVDEIVEVKCQMARSVSPSPTRFTVLWTLSPGVTGGQGAHAYLHLATGERYNSTGGPVTVTGSNPYLVQFAGVGALTGNIQVTAVGQAQQALRCKVMDWKYTVAVSASVYCFTASGQAPPGVDFTASYHRERSIIGAAPPEPPKAYGHLWCFNGSAGARYPVNVGCGQTGPAKYLTSFPGQQLNETHAQVTAYGPGPGVTAPGDPATYCTLTTIWVNAQPPVNCFTSTGAPSLNSFFTAFTTSRP</sequence>
<dbReference type="STRING" id="589385.SAMN05421504_10459"/>
<name>A0A1H3FZK9_9PSEU</name>
<dbReference type="OrthoDB" id="3806195at2"/>
<dbReference type="Proteomes" id="UP000199515">
    <property type="component" value="Unassembled WGS sequence"/>
</dbReference>